<feature type="region of interest" description="Disordered" evidence="1">
    <location>
        <begin position="1"/>
        <end position="105"/>
    </location>
</feature>
<evidence type="ECO:0000313" key="3">
    <source>
        <dbReference type="Proteomes" id="UP001177003"/>
    </source>
</evidence>
<name>A0AA36DWN1_LACSI</name>
<dbReference type="EMBL" id="OX465078">
    <property type="protein sequence ID" value="CAI9274150.1"/>
    <property type="molecule type" value="Genomic_DNA"/>
</dbReference>
<gene>
    <name evidence="2" type="ORF">LSALG_LOCUS14247</name>
</gene>
<dbReference type="Proteomes" id="UP001177003">
    <property type="component" value="Chromosome 2"/>
</dbReference>
<evidence type="ECO:0000256" key="1">
    <source>
        <dbReference type="SAM" id="MobiDB-lite"/>
    </source>
</evidence>
<sequence length="105" mass="11653">MSKTARVETDLQKEIVEVDIPDTDTTTDQPILDTGHQLETGDYEGFLDLGTNSDIDYDNDQLNPRKRNASFLRGAHDAEDRSSSTAGDPSVPPPSKKKQEEQAYL</sequence>
<feature type="compositionally biased region" description="Basic and acidic residues" evidence="1">
    <location>
        <begin position="1"/>
        <end position="16"/>
    </location>
</feature>
<reference evidence="2" key="1">
    <citation type="submission" date="2023-04" db="EMBL/GenBank/DDBJ databases">
        <authorList>
            <person name="Vijverberg K."/>
            <person name="Xiong W."/>
            <person name="Schranz E."/>
        </authorList>
    </citation>
    <scope>NUCLEOTIDE SEQUENCE</scope>
</reference>
<protein>
    <submittedName>
        <fullName evidence="2">Uncharacterized protein</fullName>
    </submittedName>
</protein>
<feature type="compositionally biased region" description="Low complexity" evidence="1">
    <location>
        <begin position="23"/>
        <end position="34"/>
    </location>
</feature>
<proteinExistence type="predicted"/>
<accession>A0AA36DWN1</accession>
<organism evidence="2 3">
    <name type="scientific">Lactuca saligna</name>
    <name type="common">Willowleaf lettuce</name>
    <dbReference type="NCBI Taxonomy" id="75948"/>
    <lineage>
        <taxon>Eukaryota</taxon>
        <taxon>Viridiplantae</taxon>
        <taxon>Streptophyta</taxon>
        <taxon>Embryophyta</taxon>
        <taxon>Tracheophyta</taxon>
        <taxon>Spermatophyta</taxon>
        <taxon>Magnoliopsida</taxon>
        <taxon>eudicotyledons</taxon>
        <taxon>Gunneridae</taxon>
        <taxon>Pentapetalae</taxon>
        <taxon>asterids</taxon>
        <taxon>campanulids</taxon>
        <taxon>Asterales</taxon>
        <taxon>Asteraceae</taxon>
        <taxon>Cichorioideae</taxon>
        <taxon>Cichorieae</taxon>
        <taxon>Lactucinae</taxon>
        <taxon>Lactuca</taxon>
    </lineage>
</organism>
<evidence type="ECO:0000313" key="2">
    <source>
        <dbReference type="EMBL" id="CAI9274150.1"/>
    </source>
</evidence>
<dbReference type="AlphaFoldDB" id="A0AA36DWN1"/>
<keyword evidence="3" id="KW-1185">Reference proteome</keyword>